<gene>
    <name evidence="3" type="ORF">Mal52_59890</name>
</gene>
<dbReference type="Proteomes" id="UP000319383">
    <property type="component" value="Chromosome"/>
</dbReference>
<organism evidence="3 4">
    <name type="scientific">Symmachiella dynata</name>
    <dbReference type="NCBI Taxonomy" id="2527995"/>
    <lineage>
        <taxon>Bacteria</taxon>
        <taxon>Pseudomonadati</taxon>
        <taxon>Planctomycetota</taxon>
        <taxon>Planctomycetia</taxon>
        <taxon>Planctomycetales</taxon>
        <taxon>Planctomycetaceae</taxon>
        <taxon>Symmachiella</taxon>
    </lineage>
</organism>
<reference evidence="3 4" key="1">
    <citation type="submission" date="2019-02" db="EMBL/GenBank/DDBJ databases">
        <title>Deep-cultivation of Planctomycetes and their phenomic and genomic characterization uncovers novel biology.</title>
        <authorList>
            <person name="Wiegand S."/>
            <person name="Jogler M."/>
            <person name="Boedeker C."/>
            <person name="Pinto D."/>
            <person name="Vollmers J."/>
            <person name="Rivas-Marin E."/>
            <person name="Kohn T."/>
            <person name="Peeters S.H."/>
            <person name="Heuer A."/>
            <person name="Rast P."/>
            <person name="Oberbeckmann S."/>
            <person name="Bunk B."/>
            <person name="Jeske O."/>
            <person name="Meyerdierks A."/>
            <person name="Storesund J.E."/>
            <person name="Kallscheuer N."/>
            <person name="Luecker S."/>
            <person name="Lage O.M."/>
            <person name="Pohl T."/>
            <person name="Merkel B.J."/>
            <person name="Hornburger P."/>
            <person name="Mueller R.-W."/>
            <person name="Bruemmer F."/>
            <person name="Labrenz M."/>
            <person name="Spormann A.M."/>
            <person name="Op den Camp H."/>
            <person name="Overmann J."/>
            <person name="Amann R."/>
            <person name="Jetten M.S.M."/>
            <person name="Mascher T."/>
            <person name="Medema M.H."/>
            <person name="Devos D.P."/>
            <person name="Kaster A.-K."/>
            <person name="Ovreas L."/>
            <person name="Rohde M."/>
            <person name="Galperin M.Y."/>
            <person name="Jogler C."/>
        </authorList>
    </citation>
    <scope>NUCLEOTIDE SEQUENCE [LARGE SCALE GENOMIC DNA]</scope>
    <source>
        <strain evidence="3 4">Mal52</strain>
    </source>
</reference>
<evidence type="ECO:0000259" key="1">
    <source>
        <dbReference type="Pfam" id="PF07171"/>
    </source>
</evidence>
<evidence type="ECO:0000313" key="4">
    <source>
        <dbReference type="Proteomes" id="UP000319383"/>
    </source>
</evidence>
<dbReference type="InterPro" id="IPR010799">
    <property type="entry name" value="MlrC_C"/>
</dbReference>
<evidence type="ECO:0000259" key="2">
    <source>
        <dbReference type="Pfam" id="PF07364"/>
    </source>
</evidence>
<dbReference type="Pfam" id="PF07364">
    <property type="entry name" value="DUF1485"/>
    <property type="match status" value="1"/>
</dbReference>
<evidence type="ECO:0000313" key="3">
    <source>
        <dbReference type="EMBL" id="QDU47458.1"/>
    </source>
</evidence>
<feature type="domain" description="Microcystin LR degradation protein MlrC C-terminal" evidence="1">
    <location>
        <begin position="305"/>
        <end position="482"/>
    </location>
</feature>
<protein>
    <recommendedName>
        <fullName evidence="5">Microcystinase C</fullName>
    </recommendedName>
</protein>
<accession>A0A517ZYA6</accession>
<dbReference type="Pfam" id="PF07171">
    <property type="entry name" value="MlrC_C"/>
    <property type="match status" value="1"/>
</dbReference>
<feature type="domain" description="Microcystin LR degradation protein MlrC N-terminal" evidence="2">
    <location>
        <begin position="2"/>
        <end position="293"/>
    </location>
</feature>
<sequence length="496" mass="53130">MRIAIGGVLHETSTCVDTKTTLQDFEHDRGIIRGDDVLSRFRGTNVCTGGFIEGAETFGFEAVPLLRASAFPGGLIDRGDYDALKAEFLQRLTTAEAEGGPVDGVLLDLHGAMVVEGIDDGDGDFIAAVRTAIGPDRPIIVTQDLHGNHTKFRVAQADALIGFDTFPHIDMAERGVEAAEMMVRTVRGEIHPVTAIYQLPMFWATRCQVTAHPPMDEVIRLMHDMEQRPGILSITIATGFPWADVPEVGGSVMVVADGDVDLAQRTADEFGNWIWERRQRWYSAPVTIKEALAAGEAAGRYPIIVADHADNTGGGSPGDSTEVLRTFLEQGLEDALVLYMVDPDVAAQAHAAGVGASIPVSLGGKSSPVQGAPIEATAEVVAISDGQFAYDGPMFAGLTGSMGTSAWLKIDGVSIVVVCAREQPFDPAFARSLGIDCAAMKYISVKSAAHFRAAFEPFAGSIYNVDAAGIHTHNFRDLPFKKRTRPVFPVEIPPDN</sequence>
<evidence type="ECO:0008006" key="5">
    <source>
        <dbReference type="Google" id="ProtNLM"/>
    </source>
</evidence>
<dbReference type="EMBL" id="CP036276">
    <property type="protein sequence ID" value="QDU47458.1"/>
    <property type="molecule type" value="Genomic_DNA"/>
</dbReference>
<dbReference type="InterPro" id="IPR015995">
    <property type="entry name" value="MlrC_N"/>
</dbReference>
<dbReference type="AlphaFoldDB" id="A0A517ZYA6"/>
<dbReference type="InterPro" id="IPR009197">
    <property type="entry name" value="MlrC"/>
</dbReference>
<keyword evidence="4" id="KW-1185">Reference proteome</keyword>
<name>A0A517ZYA6_9PLAN</name>
<dbReference type="PIRSF" id="PIRSF012702">
    <property type="entry name" value="UCP012702"/>
    <property type="match status" value="1"/>
</dbReference>
<proteinExistence type="predicted"/>
<dbReference type="RefSeq" id="WP_145380272.1">
    <property type="nucleotide sequence ID" value="NZ_CP036276.1"/>
</dbReference>
<dbReference type="KEGG" id="sdyn:Mal52_59890"/>